<name>A0AAD8Y170_9STRA</name>
<dbReference type="PANTHER" id="PTHR24345:SF91">
    <property type="entry name" value="SERINE_THREONINE-PROTEIN KINASE PLK4"/>
    <property type="match status" value="1"/>
</dbReference>
<dbReference type="GO" id="GO:0005524">
    <property type="term" value="F:ATP binding"/>
    <property type="evidence" value="ECO:0007669"/>
    <property type="project" value="UniProtKB-KW"/>
</dbReference>
<dbReference type="SUPFAM" id="SSF56112">
    <property type="entry name" value="Protein kinase-like (PK-like)"/>
    <property type="match status" value="1"/>
</dbReference>
<dbReference type="PROSITE" id="PS50011">
    <property type="entry name" value="PROTEIN_KINASE_DOM"/>
    <property type="match status" value="1"/>
</dbReference>
<evidence type="ECO:0000313" key="8">
    <source>
        <dbReference type="Proteomes" id="UP001224775"/>
    </source>
</evidence>
<dbReference type="InterPro" id="IPR000719">
    <property type="entry name" value="Prot_kinase_dom"/>
</dbReference>
<keyword evidence="5" id="KW-0067">ATP-binding</keyword>
<evidence type="ECO:0000256" key="3">
    <source>
        <dbReference type="ARBA" id="ARBA00022741"/>
    </source>
</evidence>
<dbReference type="EC" id="2.7.-.-" evidence="7"/>
<keyword evidence="1" id="KW-0723">Serine/threonine-protein kinase</keyword>
<sequence length="408" mass="45549">MNTTSSSSSFATSTYADAESCGPPSAPLGFPAPHVLKADISSLKYFDSESSKWKEGTALLSGDEPDTAYLFTAICLKQTICGVVMRGIVLRRRKFFEANDCDPTVEAKNGIPQTNIMHNGDDISWEKTDQYVAIKVDKRSVMQRLHNGNTTYRNPENPWKEISVMQLLNIEHPNVVKLLCAFSDDRSLYEVMHYCSGGNLSSFLHQHHPQGVPEAQARTIFQQILDGVYYMHSKGVCHHDLSTNNILLDGDNNTCIIIDFGMSLRVPYSYPDDPAGVTGDVTDISIGTNRRLIHTHTFCGKMHFVAPEIYQKSDRYDGPAADIWSLGVILFVLLTGKQPYERPDDNDQGYHDLIDPSYYWDASIVDPSLSWGKELSLDVVDLLRSMLCPDPGNRATLGKVVNHSWFTA</sequence>
<dbReference type="AlphaFoldDB" id="A0AAD8Y170"/>
<evidence type="ECO:0000256" key="5">
    <source>
        <dbReference type="ARBA" id="ARBA00022840"/>
    </source>
</evidence>
<reference evidence="7" key="1">
    <citation type="submission" date="2023-06" db="EMBL/GenBank/DDBJ databases">
        <title>Survivors Of The Sea: Transcriptome response of Skeletonema marinoi to long-term dormancy.</title>
        <authorList>
            <person name="Pinder M.I.M."/>
            <person name="Kourtchenko O."/>
            <person name="Robertson E.K."/>
            <person name="Larsson T."/>
            <person name="Maumus F."/>
            <person name="Osuna-Cruz C.M."/>
            <person name="Vancaester E."/>
            <person name="Stenow R."/>
            <person name="Vandepoele K."/>
            <person name="Ploug H."/>
            <person name="Bruchert V."/>
            <person name="Godhe A."/>
            <person name="Topel M."/>
        </authorList>
    </citation>
    <scope>NUCLEOTIDE SEQUENCE</scope>
    <source>
        <strain evidence="7">R05AC</strain>
    </source>
</reference>
<dbReference type="Gene3D" id="1.10.510.10">
    <property type="entry name" value="Transferase(Phosphotransferase) domain 1"/>
    <property type="match status" value="1"/>
</dbReference>
<evidence type="ECO:0000256" key="2">
    <source>
        <dbReference type="ARBA" id="ARBA00022679"/>
    </source>
</evidence>
<dbReference type="GO" id="GO:0005634">
    <property type="term" value="C:nucleus"/>
    <property type="evidence" value="ECO:0007669"/>
    <property type="project" value="TreeGrafter"/>
</dbReference>
<keyword evidence="2 7" id="KW-0808">Transferase</keyword>
<keyword evidence="3" id="KW-0547">Nucleotide-binding</keyword>
<dbReference type="Proteomes" id="UP001224775">
    <property type="component" value="Unassembled WGS sequence"/>
</dbReference>
<evidence type="ECO:0000313" key="7">
    <source>
        <dbReference type="EMBL" id="KAK1737137.1"/>
    </source>
</evidence>
<feature type="domain" description="Protein kinase" evidence="6">
    <location>
        <begin position="90"/>
        <end position="406"/>
    </location>
</feature>
<keyword evidence="8" id="KW-1185">Reference proteome</keyword>
<evidence type="ECO:0000256" key="1">
    <source>
        <dbReference type="ARBA" id="ARBA00022527"/>
    </source>
</evidence>
<protein>
    <submittedName>
        <fullName evidence="7">Protein kinase family protein</fullName>
        <ecNumber evidence="7">2.7.-.-</ecNumber>
    </submittedName>
</protein>
<keyword evidence="4 7" id="KW-0418">Kinase</keyword>
<dbReference type="PANTHER" id="PTHR24345">
    <property type="entry name" value="SERINE/THREONINE-PROTEIN KINASE PLK"/>
    <property type="match status" value="1"/>
</dbReference>
<gene>
    <name evidence="7" type="ORF">QTG54_012004</name>
</gene>
<dbReference type="Pfam" id="PF00069">
    <property type="entry name" value="Pkinase"/>
    <property type="match status" value="1"/>
</dbReference>
<dbReference type="PROSITE" id="PS00109">
    <property type="entry name" value="PROTEIN_KINASE_TYR"/>
    <property type="match status" value="1"/>
</dbReference>
<organism evidence="7 8">
    <name type="scientific">Skeletonema marinoi</name>
    <dbReference type="NCBI Taxonomy" id="267567"/>
    <lineage>
        <taxon>Eukaryota</taxon>
        <taxon>Sar</taxon>
        <taxon>Stramenopiles</taxon>
        <taxon>Ochrophyta</taxon>
        <taxon>Bacillariophyta</taxon>
        <taxon>Coscinodiscophyceae</taxon>
        <taxon>Thalassiosirophycidae</taxon>
        <taxon>Thalassiosirales</taxon>
        <taxon>Skeletonemataceae</taxon>
        <taxon>Skeletonema</taxon>
        <taxon>Skeletonema marinoi-dohrnii complex</taxon>
    </lineage>
</organism>
<proteinExistence type="predicted"/>
<dbReference type="InterPro" id="IPR011009">
    <property type="entry name" value="Kinase-like_dom_sf"/>
</dbReference>
<dbReference type="InterPro" id="IPR008266">
    <property type="entry name" value="Tyr_kinase_AS"/>
</dbReference>
<dbReference type="GO" id="GO:0004674">
    <property type="term" value="F:protein serine/threonine kinase activity"/>
    <property type="evidence" value="ECO:0007669"/>
    <property type="project" value="UniProtKB-KW"/>
</dbReference>
<evidence type="ECO:0000256" key="4">
    <source>
        <dbReference type="ARBA" id="ARBA00022777"/>
    </source>
</evidence>
<evidence type="ECO:0000259" key="6">
    <source>
        <dbReference type="PROSITE" id="PS50011"/>
    </source>
</evidence>
<comment type="caution">
    <text evidence="7">The sequence shown here is derived from an EMBL/GenBank/DDBJ whole genome shotgun (WGS) entry which is preliminary data.</text>
</comment>
<accession>A0AAD8Y170</accession>
<dbReference type="EMBL" id="JATAAI010000026">
    <property type="protein sequence ID" value="KAK1737137.1"/>
    <property type="molecule type" value="Genomic_DNA"/>
</dbReference>